<evidence type="ECO:0000256" key="1">
    <source>
        <dbReference type="SAM" id="Coils"/>
    </source>
</evidence>
<dbReference type="OrthoDB" id="387158at2157"/>
<dbReference type="RefSeq" id="WP_088854459.1">
    <property type="nucleotide sequence ID" value="NZ_CP015102.1"/>
</dbReference>
<protein>
    <submittedName>
        <fullName evidence="3">Uncharacterized protein</fullName>
    </submittedName>
</protein>
<keyword evidence="2" id="KW-0812">Transmembrane</keyword>
<reference evidence="3 4" key="1">
    <citation type="submission" date="2016-04" db="EMBL/GenBank/DDBJ databases">
        <title>Complete genome sequence of Thermococcus pacificus type strain P4.</title>
        <authorList>
            <person name="Oger P.M."/>
        </authorList>
    </citation>
    <scope>NUCLEOTIDE SEQUENCE [LARGE SCALE GENOMIC DNA]</scope>
    <source>
        <strain evidence="3 4">P-4</strain>
    </source>
</reference>
<dbReference type="KEGG" id="tpaf:A3L08_07700"/>
<dbReference type="Proteomes" id="UP000197418">
    <property type="component" value="Chromosome"/>
</dbReference>
<proteinExistence type="predicted"/>
<name>A0A218P8V5_9EURY</name>
<organism evidence="3 4">
    <name type="scientific">Thermococcus pacificus</name>
    <dbReference type="NCBI Taxonomy" id="71998"/>
    <lineage>
        <taxon>Archaea</taxon>
        <taxon>Methanobacteriati</taxon>
        <taxon>Methanobacteriota</taxon>
        <taxon>Thermococci</taxon>
        <taxon>Thermococcales</taxon>
        <taxon>Thermococcaceae</taxon>
        <taxon>Thermococcus</taxon>
    </lineage>
</organism>
<keyword evidence="1" id="KW-0175">Coiled coil</keyword>
<dbReference type="EMBL" id="CP015102">
    <property type="protein sequence ID" value="ASJ07209.1"/>
    <property type="molecule type" value="Genomic_DNA"/>
</dbReference>
<keyword evidence="2" id="KW-1133">Transmembrane helix</keyword>
<accession>A0A218P8V5</accession>
<feature type="coiled-coil region" evidence="1">
    <location>
        <begin position="74"/>
        <end position="115"/>
    </location>
</feature>
<keyword evidence="2" id="KW-0472">Membrane</keyword>
<dbReference type="AlphaFoldDB" id="A0A218P8V5"/>
<dbReference type="GeneID" id="33316143"/>
<sequence>MRELKWKIQNTREGAKCMNSFKWQIIVLFAIFILWTGAGYLFRDTLLVESALVVATIFMAGFVAYQAWATIVMAQQAQEQVKQMIRQAQLTQRSMEEMQKQVAIMGETLMEMKKDRMRIEELKDSLVSYIQYLIKALNASSPNYVLVEKPYPYFYKRYRTRIGTSLSPSEEGWVWRISKFIERLLEKKGFSLDELEEYNGMIAKFKKPGTPREEKHRLAAELEKKSKEMRQIAEDIFHEIKEMGEYAFEREIMANRC</sequence>
<feature type="transmembrane region" description="Helical" evidence="2">
    <location>
        <begin position="21"/>
        <end position="42"/>
    </location>
</feature>
<feature type="transmembrane region" description="Helical" evidence="2">
    <location>
        <begin position="54"/>
        <end position="74"/>
    </location>
</feature>
<evidence type="ECO:0000256" key="2">
    <source>
        <dbReference type="SAM" id="Phobius"/>
    </source>
</evidence>
<keyword evidence="4" id="KW-1185">Reference proteome</keyword>
<evidence type="ECO:0000313" key="4">
    <source>
        <dbReference type="Proteomes" id="UP000197418"/>
    </source>
</evidence>
<evidence type="ECO:0000313" key="3">
    <source>
        <dbReference type="EMBL" id="ASJ07209.1"/>
    </source>
</evidence>
<gene>
    <name evidence="3" type="ORF">A3L08_07700</name>
</gene>